<evidence type="ECO:0000256" key="1">
    <source>
        <dbReference type="SAM" id="MobiDB-lite"/>
    </source>
</evidence>
<sequence>MERAGSLLMSLHRAAAQPLMLEKGLWMEEGFAEWSSRIQANNYRLIFLPDDSAVKLATSNLDLEVKKPTPPKLLWHQPVNIFLARPVGVEELHHEAELNLQSLLQEEYEEPYSEGRSSGQTFRYASPLSVDRPLDCSPRPPHSKRLEFVFMPSNQQVKESETTTLGVRAPEPSFSLPATPDKHTAWARAGPLPSLEEKKLHQSCPTQANIVPINVSGQPFARHASTRHSLFNTETAMNPKSLLRRRRTVIGFPHLSLRDPGNSNGPIHNPPATIVESVSCNFVPDVANGRSSIHQVRSPQPRPQLRKTFSDLGGVLQGRCCQVPPGHSAKQGMMYASPSCNGPKEDSAFSPAWSAASFGYVSPSMSHSELTGEATIPSSPCGPETTLDPDQPTSFFICKDNVVGNNGSGSFCASPESLVDADGGLRCEAREIKVSLVPSPGEEECPRVERERISCKFRERSLSVPTDTASLCSVDIGGSETCGLSYPSASSEGSTSTDNVSMAVEQDAQARQRRQRIKSISLKKAKKKPCPPTRSVSLIKDGQATKGGSTRETTAQDQRPKSLCLLSEVQVQEDISGEVENVPYTPQWYLPEWNLSDPYCSLSGSSTATGTTVINLSKARGSSESLPSPSISRATTPSQLSTEVNLKICSPGRLTGVMSPSSGYSSQSETPTPTITTSTVLGHAPHQTGRTRPLVPERKSSLPPVSPMEPCSKSRMSFDLPFAPPTHLDLSGLKISLKGKAKVSRHHSDSTFGHKLGPKLSPVQPVMPMVTQLDLRSVRLRSISRSETEDNLDIPELVEEPGKKIRPPVAEKPPLSRRPPMLLHKTPPVQEESPVSSPTSPLTPQGRNPTENIYVVARKPEHQWDADPWSPMESPSPVAALSPTQGSPGTFFTAVQRLSQESLEEDEQLKSKLLAERTPGGENRKTKVPPPVPKKPSVLYLPLVPSPLHQGTSPGDPRLAISPVIMLDENSAYSELSACKPPSPVSSESNMSPTAAEVSWGEVSGNFVDLRAEDKGFVSDKTAESITEEEDDVFVTSRTTEDLFTVIHRSKRKLLGWKEPSDTFGNRNSQAPSKNALGALSNDCPPTGSTRTSSRNEDFKALLQKKGGKGASSIRTSAAELLKTTNPLARRVMTEFAVDGTIPGPKASP</sequence>
<dbReference type="AlphaFoldDB" id="A0AA97LDE4"/>
<keyword evidence="2" id="KW-1185">Reference proteome</keyword>
<gene>
    <name evidence="3" type="primary">NHSL2</name>
</gene>
<dbReference type="KEGG" id="emc:129340922"/>
<dbReference type="RefSeq" id="XP_054851795.1">
    <property type="nucleotide sequence ID" value="XM_054995820.1"/>
</dbReference>
<accession>A0AA97LDE4</accession>
<feature type="region of interest" description="Disordered" evidence="1">
    <location>
        <begin position="864"/>
        <end position="938"/>
    </location>
</feature>
<reference evidence="3" key="1">
    <citation type="submission" date="2025-08" db="UniProtKB">
        <authorList>
            <consortium name="RefSeq"/>
        </authorList>
    </citation>
    <scope>IDENTIFICATION</scope>
    <source>
        <tissue evidence="3">Blood</tissue>
    </source>
</reference>
<dbReference type="Pfam" id="PF15273">
    <property type="entry name" value="NHS"/>
    <property type="match status" value="2"/>
</dbReference>
<feature type="compositionally biased region" description="Polar residues" evidence="1">
    <location>
        <begin position="487"/>
        <end position="500"/>
    </location>
</feature>
<feature type="compositionally biased region" description="Polar residues" evidence="1">
    <location>
        <begin position="546"/>
        <end position="557"/>
    </location>
</feature>
<feature type="region of interest" description="Disordered" evidence="1">
    <location>
        <begin position="1058"/>
        <end position="1097"/>
    </location>
</feature>
<evidence type="ECO:0000313" key="2">
    <source>
        <dbReference type="Proteomes" id="UP001190640"/>
    </source>
</evidence>
<organism evidence="2 3">
    <name type="scientific">Eublepharis macularius</name>
    <name type="common">Leopard gecko</name>
    <name type="synonym">Cyrtodactylus macularius</name>
    <dbReference type="NCBI Taxonomy" id="481883"/>
    <lineage>
        <taxon>Eukaryota</taxon>
        <taxon>Metazoa</taxon>
        <taxon>Chordata</taxon>
        <taxon>Craniata</taxon>
        <taxon>Vertebrata</taxon>
        <taxon>Euteleostomi</taxon>
        <taxon>Lepidosauria</taxon>
        <taxon>Squamata</taxon>
        <taxon>Bifurcata</taxon>
        <taxon>Gekkota</taxon>
        <taxon>Eublepharidae</taxon>
        <taxon>Eublepharinae</taxon>
        <taxon>Eublepharis</taxon>
    </lineage>
</organism>
<dbReference type="GO" id="GO:0030154">
    <property type="term" value="P:cell differentiation"/>
    <property type="evidence" value="ECO:0007669"/>
    <property type="project" value="TreeGrafter"/>
</dbReference>
<proteinExistence type="predicted"/>
<dbReference type="InterPro" id="IPR024845">
    <property type="entry name" value="NHS-like"/>
</dbReference>
<feature type="compositionally biased region" description="Polar residues" evidence="1">
    <location>
        <begin position="1063"/>
        <end position="1073"/>
    </location>
</feature>
<dbReference type="CTD" id="340527"/>
<feature type="region of interest" description="Disordered" evidence="1">
    <location>
        <begin position="658"/>
        <end position="712"/>
    </location>
</feature>
<feature type="compositionally biased region" description="Basic residues" evidence="1">
    <location>
        <begin position="511"/>
        <end position="529"/>
    </location>
</feature>
<feature type="region of interest" description="Disordered" evidence="1">
    <location>
        <begin position="786"/>
        <end position="849"/>
    </location>
</feature>
<protein>
    <submittedName>
        <fullName evidence="3">NHS-like protein 2</fullName>
    </submittedName>
</protein>
<feature type="compositionally biased region" description="Low complexity" evidence="1">
    <location>
        <begin position="622"/>
        <end position="632"/>
    </location>
</feature>
<dbReference type="PANTHER" id="PTHR23039">
    <property type="entry name" value="NANCE-HORAN SYNDROME PROTEIN"/>
    <property type="match status" value="1"/>
</dbReference>
<name>A0AA97LDE4_EUBMA</name>
<feature type="compositionally biased region" description="Low complexity" evidence="1">
    <location>
        <begin position="665"/>
        <end position="679"/>
    </location>
</feature>
<dbReference type="PANTHER" id="PTHR23039:SF2">
    <property type="entry name" value="NHS-LIKE PROTEIN 2"/>
    <property type="match status" value="1"/>
</dbReference>
<feature type="compositionally biased region" description="Acidic residues" evidence="1">
    <location>
        <begin position="789"/>
        <end position="799"/>
    </location>
</feature>
<dbReference type="GeneID" id="129340922"/>
<evidence type="ECO:0000313" key="3">
    <source>
        <dbReference type="RefSeq" id="XP_054851795.1"/>
    </source>
</evidence>
<feature type="region of interest" description="Disordered" evidence="1">
    <location>
        <begin position="484"/>
        <end position="559"/>
    </location>
</feature>
<feature type="compositionally biased region" description="Low complexity" evidence="1">
    <location>
        <begin position="827"/>
        <end position="845"/>
    </location>
</feature>
<feature type="region of interest" description="Disordered" evidence="1">
    <location>
        <begin position="619"/>
        <end position="639"/>
    </location>
</feature>
<dbReference type="Proteomes" id="UP001190640">
    <property type="component" value="Chromosome 13"/>
</dbReference>
<feature type="region of interest" description="Disordered" evidence="1">
    <location>
        <begin position="160"/>
        <end position="182"/>
    </location>
</feature>